<name>A0ABN3KBL5_9ACTN</name>
<organism evidence="3 4">
    <name type="scientific">Actinomadura vinacea</name>
    <dbReference type="NCBI Taxonomy" id="115336"/>
    <lineage>
        <taxon>Bacteria</taxon>
        <taxon>Bacillati</taxon>
        <taxon>Actinomycetota</taxon>
        <taxon>Actinomycetes</taxon>
        <taxon>Streptosporangiales</taxon>
        <taxon>Thermomonosporaceae</taxon>
        <taxon>Actinomadura</taxon>
    </lineage>
</organism>
<dbReference type="Pfam" id="PF02627">
    <property type="entry name" value="CMD"/>
    <property type="match status" value="1"/>
</dbReference>
<accession>A0ABN3KBL5</accession>
<dbReference type="InterPro" id="IPR003779">
    <property type="entry name" value="CMD-like"/>
</dbReference>
<dbReference type="InterPro" id="IPR029032">
    <property type="entry name" value="AhpD-like"/>
</dbReference>
<evidence type="ECO:0000313" key="4">
    <source>
        <dbReference type="Proteomes" id="UP001501231"/>
    </source>
</evidence>
<evidence type="ECO:0000313" key="3">
    <source>
        <dbReference type="EMBL" id="GAA2455119.1"/>
    </source>
</evidence>
<sequence>MPHHTDPHANDPHDDRSHMEQRPETIEEYRATYEELVGFVPPRVQARFAASSEANPEALLAQERLRNLIMYPEVLDQKTVQLVLFGILHAKLSDAAKLHGLAARRAGASWEELRAVIDLAFLFTGFSAANRGPHLLAEIAQMETRTHE</sequence>
<gene>
    <name evidence="3" type="ORF">GCM10010191_87710</name>
</gene>
<feature type="domain" description="Carboxymuconolactone decarboxylase-like" evidence="2">
    <location>
        <begin position="56"/>
        <end position="131"/>
    </location>
</feature>
<feature type="region of interest" description="Disordered" evidence="1">
    <location>
        <begin position="1"/>
        <end position="23"/>
    </location>
</feature>
<dbReference type="RefSeq" id="WP_344597577.1">
    <property type="nucleotide sequence ID" value="NZ_BAAARW010000041.1"/>
</dbReference>
<dbReference type="SUPFAM" id="SSF69118">
    <property type="entry name" value="AhpD-like"/>
    <property type="match status" value="1"/>
</dbReference>
<comment type="caution">
    <text evidence="3">The sequence shown here is derived from an EMBL/GenBank/DDBJ whole genome shotgun (WGS) entry which is preliminary data.</text>
</comment>
<keyword evidence="4" id="KW-1185">Reference proteome</keyword>
<evidence type="ECO:0000256" key="1">
    <source>
        <dbReference type="SAM" id="MobiDB-lite"/>
    </source>
</evidence>
<reference evidence="3 4" key="1">
    <citation type="journal article" date="2019" name="Int. J. Syst. Evol. Microbiol.">
        <title>The Global Catalogue of Microorganisms (GCM) 10K type strain sequencing project: providing services to taxonomists for standard genome sequencing and annotation.</title>
        <authorList>
            <consortium name="The Broad Institute Genomics Platform"/>
            <consortium name="The Broad Institute Genome Sequencing Center for Infectious Disease"/>
            <person name="Wu L."/>
            <person name="Ma J."/>
        </authorList>
    </citation>
    <scope>NUCLEOTIDE SEQUENCE [LARGE SCALE GENOMIC DNA]</scope>
    <source>
        <strain evidence="3 4">JCM 3325</strain>
    </source>
</reference>
<dbReference type="Gene3D" id="1.20.1290.10">
    <property type="entry name" value="AhpD-like"/>
    <property type="match status" value="1"/>
</dbReference>
<proteinExistence type="predicted"/>
<evidence type="ECO:0000259" key="2">
    <source>
        <dbReference type="Pfam" id="PF02627"/>
    </source>
</evidence>
<dbReference type="EMBL" id="BAAARW010000041">
    <property type="protein sequence ID" value="GAA2455119.1"/>
    <property type="molecule type" value="Genomic_DNA"/>
</dbReference>
<dbReference type="Proteomes" id="UP001501231">
    <property type="component" value="Unassembled WGS sequence"/>
</dbReference>
<protein>
    <recommendedName>
        <fullName evidence="2">Carboxymuconolactone decarboxylase-like domain-containing protein</fullName>
    </recommendedName>
</protein>